<proteinExistence type="predicted"/>
<dbReference type="SUPFAM" id="SSF53335">
    <property type="entry name" value="S-adenosyl-L-methionine-dependent methyltransferases"/>
    <property type="match status" value="1"/>
</dbReference>
<sequence>MVPQHNRVRGTQEPGPVVADIAAALNAVDWSFAGRKRLSELEAIHPYPAKFIPDIPGTLLDILPIPPDTAVLDPFVGSGTTLVECQRRGILT</sequence>
<evidence type="ECO:0000313" key="2">
    <source>
        <dbReference type="Proteomes" id="UP000246058"/>
    </source>
</evidence>
<dbReference type="EMBL" id="CP029551">
    <property type="protein sequence ID" value="AWN35677.1"/>
    <property type="molecule type" value="Genomic_DNA"/>
</dbReference>
<keyword evidence="2" id="KW-1185">Reference proteome</keyword>
<dbReference type="KEGG" id="meti:DK427_07920"/>
<dbReference type="OrthoDB" id="8901552at2"/>
<dbReference type="AlphaFoldDB" id="A0A2U8VPX3"/>
<accession>A0A2U8VPX3</accession>
<reference evidence="1 2" key="1">
    <citation type="submission" date="2018-05" db="EMBL/GenBank/DDBJ databases">
        <title>Complete Genome Sequence of Methylobacterium sp. 17Sr1-43.</title>
        <authorList>
            <person name="Srinivasan S."/>
        </authorList>
    </citation>
    <scope>NUCLEOTIDE SEQUENCE [LARGE SCALE GENOMIC DNA]</scope>
    <source>
        <strain evidence="1 2">17Sr1-43</strain>
    </source>
</reference>
<dbReference type="Gene3D" id="3.40.50.150">
    <property type="entry name" value="Vaccinia Virus protein VP39"/>
    <property type="match status" value="1"/>
</dbReference>
<dbReference type="Proteomes" id="UP000246058">
    <property type="component" value="Chromosome"/>
</dbReference>
<organism evidence="1 2">
    <name type="scientific">Methylobacterium radiodurans</name>
    <dbReference type="NCBI Taxonomy" id="2202828"/>
    <lineage>
        <taxon>Bacteria</taxon>
        <taxon>Pseudomonadati</taxon>
        <taxon>Pseudomonadota</taxon>
        <taxon>Alphaproteobacteria</taxon>
        <taxon>Hyphomicrobiales</taxon>
        <taxon>Methylobacteriaceae</taxon>
        <taxon>Methylobacterium</taxon>
    </lineage>
</organism>
<gene>
    <name evidence="1" type="ORF">DK427_07920</name>
</gene>
<evidence type="ECO:0000313" key="1">
    <source>
        <dbReference type="EMBL" id="AWN35677.1"/>
    </source>
</evidence>
<evidence type="ECO:0008006" key="3">
    <source>
        <dbReference type="Google" id="ProtNLM"/>
    </source>
</evidence>
<dbReference type="InterPro" id="IPR029063">
    <property type="entry name" value="SAM-dependent_MTases_sf"/>
</dbReference>
<name>A0A2U8VPX3_9HYPH</name>
<protein>
    <recommendedName>
        <fullName evidence="3">DNA methylase N-4/N-6 domain-containing protein</fullName>
    </recommendedName>
</protein>